<evidence type="ECO:0000313" key="6">
    <source>
        <dbReference type="Proteomes" id="UP001201873"/>
    </source>
</evidence>
<feature type="region of interest" description="Disordered" evidence="1">
    <location>
        <begin position="377"/>
        <end position="408"/>
    </location>
</feature>
<proteinExistence type="predicted"/>
<feature type="transmembrane region" description="Helical" evidence="2">
    <location>
        <begin position="64"/>
        <end position="82"/>
    </location>
</feature>
<feature type="domain" description="Ryanodine receptor Ryr" evidence="3">
    <location>
        <begin position="575"/>
        <end position="645"/>
    </location>
</feature>
<dbReference type="PANTHER" id="PTHR43833:SF11">
    <property type="entry name" value="VOLTAGE-GATED POTASSIUM CHANNEL KCH"/>
    <property type="match status" value="1"/>
</dbReference>
<dbReference type="Gene3D" id="3.40.50.720">
    <property type="entry name" value="NAD(P)-binding Rossmann-like Domain"/>
    <property type="match status" value="1"/>
</dbReference>
<keyword evidence="6" id="KW-1185">Reference proteome</keyword>
<accession>A0ABT0JS86</accession>
<dbReference type="RefSeq" id="WP_248823080.1">
    <property type="nucleotide sequence ID" value="NZ_JALKFT010000001.1"/>
</dbReference>
<sequence length="652" mass="70450">MTSGRQGNRPHPATAAPLALAGRLARWLRHHLLGAFAVLGIIAFTLGLIGAYREFHADPATFSWPNVVFFAATLFIADGTIFQDLGHYPLSLEIARFLAPIATAVGVADAVSTVFAQRFERFRARRARHHVVVCGCGPTATALVDRLSWSRRVVLVAEDAEREYPDTELPPGLLRVVGDPMEPLVLAQAGIARAEVVYGCLPDTSANLAIALAARRLAAARGDQPLRCLAQVGDLSLIPHLRARRIGLSDDTGFRLDFFAVEVLGAHAMLARHPPDWASADPADGPTPPPPPSPRPAPAPLVVLGLSRLGRALVLELARRWSSYAGPNGPLLPIAVSDPTATAQLAALRTREPALARIHLTGHDTPHGELTPAVLAAARPDPPEGSDGPDSPPGSGGPGGPGGPPEFIYVCQDDEEKALLSGLDAAQLVNDRFGVGRSTVVVCTDRQLSLQEVFGQPGSAHQPPTSPRPLLEDLQGGVRFFAVNDEALPIDLGDTDLIERFAQTSHARFLDSELRRGAELGSRRSMVPWDELPDDLRASNRDQVAGFGEILRAQHLMLLPAGTADTAFAFTDAEVERLAHLEHERWLRERTAQGYRFGPVRQDSGSDRRHPSMVDWEALTEVDRERDREVIRTMPTILAHAGLRIVRLDEPT</sequence>
<feature type="transmembrane region" description="Helical" evidence="2">
    <location>
        <begin position="32"/>
        <end position="52"/>
    </location>
</feature>
<keyword evidence="2" id="KW-0472">Membrane</keyword>
<dbReference type="Gene3D" id="6.20.350.10">
    <property type="match status" value="1"/>
</dbReference>
<evidence type="ECO:0000259" key="3">
    <source>
        <dbReference type="Pfam" id="PF02026"/>
    </source>
</evidence>
<dbReference type="InterPro" id="IPR050721">
    <property type="entry name" value="Trk_Ktr_HKT_K-transport"/>
</dbReference>
<feature type="compositionally biased region" description="Pro residues" evidence="1">
    <location>
        <begin position="285"/>
        <end position="299"/>
    </location>
</feature>
<dbReference type="Pfam" id="PF02026">
    <property type="entry name" value="RyR"/>
    <property type="match status" value="1"/>
</dbReference>
<evidence type="ECO:0000256" key="2">
    <source>
        <dbReference type="SAM" id="Phobius"/>
    </source>
</evidence>
<dbReference type="Pfam" id="PF02254">
    <property type="entry name" value="TrkA_N"/>
    <property type="match status" value="1"/>
</dbReference>
<dbReference type="InterPro" id="IPR003032">
    <property type="entry name" value="Ryanodine_rcpt"/>
</dbReference>
<reference evidence="5 6" key="1">
    <citation type="submission" date="2022-04" db="EMBL/GenBank/DDBJ databases">
        <title>Genome diversity in the genus Frankia.</title>
        <authorList>
            <person name="Carlos-Shanley C."/>
            <person name="Hahn D."/>
        </authorList>
    </citation>
    <scope>NUCLEOTIDE SEQUENCE [LARGE SCALE GENOMIC DNA]</scope>
    <source>
        <strain evidence="5 6">Ag45/Mut15</strain>
    </source>
</reference>
<feature type="transmembrane region" description="Helical" evidence="2">
    <location>
        <begin position="94"/>
        <end position="116"/>
    </location>
</feature>
<protein>
    <submittedName>
        <fullName evidence="5">NAD-binding protein</fullName>
    </submittedName>
</protein>
<dbReference type="InterPro" id="IPR003148">
    <property type="entry name" value="RCK_N"/>
</dbReference>
<gene>
    <name evidence="5" type="ORF">MXD59_01260</name>
</gene>
<feature type="domain" description="RCK N-terminal" evidence="4">
    <location>
        <begin position="131"/>
        <end position="219"/>
    </location>
</feature>
<name>A0ABT0JS86_9ACTN</name>
<evidence type="ECO:0000259" key="4">
    <source>
        <dbReference type="Pfam" id="PF02254"/>
    </source>
</evidence>
<dbReference type="InterPro" id="IPR036291">
    <property type="entry name" value="NAD(P)-bd_dom_sf"/>
</dbReference>
<evidence type="ECO:0000313" key="5">
    <source>
        <dbReference type="EMBL" id="MCK9874423.1"/>
    </source>
</evidence>
<dbReference type="Proteomes" id="UP001201873">
    <property type="component" value="Unassembled WGS sequence"/>
</dbReference>
<keyword evidence="2" id="KW-1133">Transmembrane helix</keyword>
<dbReference type="EMBL" id="JALKFT010000001">
    <property type="protein sequence ID" value="MCK9874423.1"/>
    <property type="molecule type" value="Genomic_DNA"/>
</dbReference>
<keyword evidence="2" id="KW-0812">Transmembrane</keyword>
<feature type="region of interest" description="Disordered" evidence="1">
    <location>
        <begin position="275"/>
        <end position="299"/>
    </location>
</feature>
<dbReference type="PANTHER" id="PTHR43833">
    <property type="entry name" value="POTASSIUM CHANNEL PROTEIN 2-RELATED-RELATED"/>
    <property type="match status" value="1"/>
</dbReference>
<dbReference type="SUPFAM" id="SSF51735">
    <property type="entry name" value="NAD(P)-binding Rossmann-fold domains"/>
    <property type="match status" value="1"/>
</dbReference>
<evidence type="ECO:0000256" key="1">
    <source>
        <dbReference type="SAM" id="MobiDB-lite"/>
    </source>
</evidence>
<organism evidence="5 6">
    <name type="scientific">Frankia umida</name>
    <dbReference type="NCBI Taxonomy" id="573489"/>
    <lineage>
        <taxon>Bacteria</taxon>
        <taxon>Bacillati</taxon>
        <taxon>Actinomycetota</taxon>
        <taxon>Actinomycetes</taxon>
        <taxon>Frankiales</taxon>
        <taxon>Frankiaceae</taxon>
        <taxon>Frankia</taxon>
    </lineage>
</organism>
<comment type="caution">
    <text evidence="5">The sequence shown here is derived from an EMBL/GenBank/DDBJ whole genome shotgun (WGS) entry which is preliminary data.</text>
</comment>